<evidence type="ECO:0000256" key="1">
    <source>
        <dbReference type="ARBA" id="ARBA00022737"/>
    </source>
</evidence>
<dbReference type="Proteomes" id="UP000794436">
    <property type="component" value="Unassembled WGS sequence"/>
</dbReference>
<dbReference type="PANTHER" id="PTHR24171">
    <property type="entry name" value="ANKYRIN REPEAT DOMAIN-CONTAINING PROTEIN 39-RELATED"/>
    <property type="match status" value="1"/>
</dbReference>
<reference evidence="4" key="1">
    <citation type="submission" date="2019-03" db="EMBL/GenBank/DDBJ databases">
        <title>Long read genome sequence of the mycoparasitic Pythium oligandrum ATCC 38472 isolated from sugarbeet rhizosphere.</title>
        <authorList>
            <person name="Gaulin E."/>
        </authorList>
    </citation>
    <scope>NUCLEOTIDE SEQUENCE</scope>
    <source>
        <strain evidence="4">ATCC 38472_TT</strain>
    </source>
</reference>
<evidence type="ECO:0000256" key="2">
    <source>
        <dbReference type="ARBA" id="ARBA00023043"/>
    </source>
</evidence>
<dbReference type="Gene3D" id="1.25.40.20">
    <property type="entry name" value="Ankyrin repeat-containing domain"/>
    <property type="match status" value="2"/>
</dbReference>
<comment type="caution">
    <text evidence="4">The sequence shown here is derived from an EMBL/GenBank/DDBJ whole genome shotgun (WGS) entry which is preliminary data.</text>
</comment>
<feature type="repeat" description="ANK" evidence="3">
    <location>
        <begin position="54"/>
        <end position="87"/>
    </location>
</feature>
<dbReference type="OrthoDB" id="46760at2759"/>
<proteinExistence type="predicted"/>
<protein>
    <recommendedName>
        <fullName evidence="6">Ankyrin repeat protein</fullName>
    </recommendedName>
</protein>
<dbReference type="PANTHER" id="PTHR24171:SF9">
    <property type="entry name" value="ANKYRIN REPEAT DOMAIN-CONTAINING PROTEIN 39"/>
    <property type="match status" value="1"/>
</dbReference>
<evidence type="ECO:0000313" key="5">
    <source>
        <dbReference type="Proteomes" id="UP000794436"/>
    </source>
</evidence>
<accession>A0A8K1CU18</accession>
<dbReference type="PROSITE" id="PS50088">
    <property type="entry name" value="ANK_REPEAT"/>
    <property type="match status" value="3"/>
</dbReference>
<evidence type="ECO:0008006" key="6">
    <source>
        <dbReference type="Google" id="ProtNLM"/>
    </source>
</evidence>
<feature type="repeat" description="ANK" evidence="3">
    <location>
        <begin position="188"/>
        <end position="220"/>
    </location>
</feature>
<evidence type="ECO:0000313" key="4">
    <source>
        <dbReference type="EMBL" id="TMW69244.1"/>
    </source>
</evidence>
<dbReference type="EMBL" id="SPLM01000001">
    <property type="protein sequence ID" value="TMW69244.1"/>
    <property type="molecule type" value="Genomic_DNA"/>
</dbReference>
<dbReference type="InterPro" id="IPR002110">
    <property type="entry name" value="Ankyrin_rpt"/>
</dbReference>
<gene>
    <name evidence="4" type="ORF">Poli38472_001400</name>
</gene>
<dbReference type="PROSITE" id="PS50297">
    <property type="entry name" value="ANK_REP_REGION"/>
    <property type="match status" value="2"/>
</dbReference>
<dbReference type="InterPro" id="IPR036770">
    <property type="entry name" value="Ankyrin_rpt-contain_sf"/>
</dbReference>
<dbReference type="SUPFAM" id="SSF48403">
    <property type="entry name" value="Ankyrin repeat"/>
    <property type="match status" value="1"/>
</dbReference>
<name>A0A8K1CU18_PYTOL</name>
<dbReference type="SMART" id="SM00248">
    <property type="entry name" value="ANK"/>
    <property type="match status" value="6"/>
</dbReference>
<feature type="repeat" description="ANK" evidence="3">
    <location>
        <begin position="155"/>
        <end position="187"/>
    </location>
</feature>
<dbReference type="AlphaFoldDB" id="A0A8K1CU18"/>
<dbReference type="Pfam" id="PF12796">
    <property type="entry name" value="Ank_2"/>
    <property type="match status" value="2"/>
</dbReference>
<sequence length="318" mass="35417">MSHTGVILESRERNLVAKGFRKRIAFFHACARNSLDEVRLLLAHGADVNAIGEEGKTPLLSACKESYRLSIIRLLLAHGADVNAKDQNGVSPLHLSVYQNIEVVRELLSCRADANAVDIVLLDEQHFTTLDNLGTLKMVEELLAHGAHVNAVDKDGNTVLRTACEYSRIQLITTLLRVGVDPYHADQDGNTLLHLAALKHRNFVLTVLLRHGLDANVRNRDGLTPLAVCLQWGNDATMVEVLESVYQLMGKSAIYDDSMARIFSEGLTDRAHVETIRSCAEHWKLEQRRGKTLLTKVPYKVFWQGASAVKDYFSSLKV</sequence>
<keyword evidence="2 3" id="KW-0040">ANK repeat</keyword>
<evidence type="ECO:0000256" key="3">
    <source>
        <dbReference type="PROSITE-ProRule" id="PRU00023"/>
    </source>
</evidence>
<organism evidence="4 5">
    <name type="scientific">Pythium oligandrum</name>
    <name type="common">Mycoparasitic fungus</name>
    <dbReference type="NCBI Taxonomy" id="41045"/>
    <lineage>
        <taxon>Eukaryota</taxon>
        <taxon>Sar</taxon>
        <taxon>Stramenopiles</taxon>
        <taxon>Oomycota</taxon>
        <taxon>Peronosporomycetes</taxon>
        <taxon>Pythiales</taxon>
        <taxon>Pythiaceae</taxon>
        <taxon>Pythium</taxon>
    </lineage>
</organism>
<keyword evidence="5" id="KW-1185">Reference proteome</keyword>
<keyword evidence="1" id="KW-0677">Repeat</keyword>